<evidence type="ECO:0000313" key="3">
    <source>
        <dbReference type="Proteomes" id="UP001141619"/>
    </source>
</evidence>
<evidence type="ECO:0000313" key="2">
    <source>
        <dbReference type="EMBL" id="MDA5193301.1"/>
    </source>
</evidence>
<dbReference type="PROSITE" id="PS51257">
    <property type="entry name" value="PROKAR_LIPOPROTEIN"/>
    <property type="match status" value="1"/>
</dbReference>
<feature type="chain" id="PRO_5040741490" description="PEGA domain-containing protein" evidence="1">
    <location>
        <begin position="26"/>
        <end position="100"/>
    </location>
</feature>
<name>A0A9X3TWZ5_9PROT</name>
<evidence type="ECO:0000256" key="1">
    <source>
        <dbReference type="SAM" id="SignalP"/>
    </source>
</evidence>
<sequence length="100" mass="10628">MRKITLCLGVGLMLTLAACSTPKTATRLVDARPTISLANVPGGADVMVDGQFMARSDDLFKNKPLKLESGTHKIELVSAGRILFSKTVFLADGTHTVVTP</sequence>
<comment type="caution">
    <text evidence="2">The sequence shown here is derived from an EMBL/GenBank/DDBJ whole genome shotgun (WGS) entry which is preliminary data.</text>
</comment>
<dbReference type="Proteomes" id="UP001141619">
    <property type="component" value="Unassembled WGS sequence"/>
</dbReference>
<organism evidence="2 3">
    <name type="scientific">Govanella unica</name>
    <dbReference type="NCBI Taxonomy" id="2975056"/>
    <lineage>
        <taxon>Bacteria</taxon>
        <taxon>Pseudomonadati</taxon>
        <taxon>Pseudomonadota</taxon>
        <taxon>Alphaproteobacteria</taxon>
        <taxon>Emcibacterales</taxon>
        <taxon>Govanellaceae</taxon>
        <taxon>Govanella</taxon>
    </lineage>
</organism>
<keyword evidence="1" id="KW-0732">Signal</keyword>
<keyword evidence="3" id="KW-1185">Reference proteome</keyword>
<dbReference type="RefSeq" id="WP_274943004.1">
    <property type="nucleotide sequence ID" value="NZ_JANWOI010000002.1"/>
</dbReference>
<feature type="signal peptide" evidence="1">
    <location>
        <begin position="1"/>
        <end position="25"/>
    </location>
</feature>
<dbReference type="AlphaFoldDB" id="A0A9X3TWZ5"/>
<reference evidence="2" key="1">
    <citation type="submission" date="2022-08" db="EMBL/GenBank/DDBJ databases">
        <authorList>
            <person name="Vandamme P."/>
            <person name="Hettiarachchi A."/>
            <person name="Peeters C."/>
            <person name="Cnockaert M."/>
            <person name="Carlier A."/>
        </authorList>
    </citation>
    <scope>NUCLEOTIDE SEQUENCE</scope>
    <source>
        <strain evidence="2">LMG 31809</strain>
    </source>
</reference>
<reference evidence="2" key="2">
    <citation type="journal article" date="2023" name="Syst. Appl. Microbiol.">
        <title>Govania unica gen. nov., sp. nov., a rare biosphere bacterium that represents a novel family in the class Alphaproteobacteria.</title>
        <authorList>
            <person name="Vandamme P."/>
            <person name="Peeters C."/>
            <person name="Hettiarachchi A."/>
            <person name="Cnockaert M."/>
            <person name="Carlier A."/>
        </authorList>
    </citation>
    <scope>NUCLEOTIDE SEQUENCE</scope>
    <source>
        <strain evidence="2">LMG 31809</strain>
    </source>
</reference>
<dbReference type="EMBL" id="JANWOI010000002">
    <property type="protein sequence ID" value="MDA5193301.1"/>
    <property type="molecule type" value="Genomic_DNA"/>
</dbReference>
<protein>
    <recommendedName>
        <fullName evidence="4">PEGA domain-containing protein</fullName>
    </recommendedName>
</protein>
<evidence type="ECO:0008006" key="4">
    <source>
        <dbReference type="Google" id="ProtNLM"/>
    </source>
</evidence>
<accession>A0A9X3TWZ5</accession>
<proteinExistence type="predicted"/>
<gene>
    <name evidence="2" type="ORF">NYP16_04945</name>
</gene>